<dbReference type="EMBL" id="LAZR01011509">
    <property type="protein sequence ID" value="KKM61301.1"/>
    <property type="molecule type" value="Genomic_DNA"/>
</dbReference>
<evidence type="ECO:0000256" key="4">
    <source>
        <dbReference type="ARBA" id="ARBA00022827"/>
    </source>
</evidence>
<protein>
    <recommendedName>
        <fullName evidence="10">Acyl-CoA dehydrogenase</fullName>
    </recommendedName>
</protein>
<evidence type="ECO:0000313" key="9">
    <source>
        <dbReference type="EMBL" id="KKM61301.1"/>
    </source>
</evidence>
<dbReference type="PANTHER" id="PTHR43884">
    <property type="entry name" value="ACYL-COA DEHYDROGENASE"/>
    <property type="match status" value="1"/>
</dbReference>
<dbReference type="SUPFAM" id="SSF47203">
    <property type="entry name" value="Acyl-CoA dehydrogenase C-terminal domain-like"/>
    <property type="match status" value="1"/>
</dbReference>
<dbReference type="PANTHER" id="PTHR43884:SF37">
    <property type="entry name" value="ACYL-COA DEHYDROGENASE"/>
    <property type="match status" value="1"/>
</dbReference>
<feature type="domain" description="Acyl-CoA dehydrogenase/oxidase N-terminal" evidence="8">
    <location>
        <begin position="13"/>
        <end position="123"/>
    </location>
</feature>
<evidence type="ECO:0000256" key="1">
    <source>
        <dbReference type="ARBA" id="ARBA00001974"/>
    </source>
</evidence>
<comment type="similarity">
    <text evidence="2">Belongs to the acyl-CoA dehydrogenase family.</text>
</comment>
<dbReference type="CDD" id="cd00567">
    <property type="entry name" value="ACAD"/>
    <property type="match status" value="1"/>
</dbReference>
<evidence type="ECO:0000256" key="3">
    <source>
        <dbReference type="ARBA" id="ARBA00022630"/>
    </source>
</evidence>
<evidence type="ECO:0000259" key="6">
    <source>
        <dbReference type="Pfam" id="PF00441"/>
    </source>
</evidence>
<gene>
    <name evidence="9" type="ORF">LCGC14_1533090</name>
</gene>
<comment type="cofactor">
    <cofactor evidence="1">
        <name>FAD</name>
        <dbReference type="ChEBI" id="CHEBI:57692"/>
    </cofactor>
</comment>
<feature type="domain" description="Acyl-CoA dehydrogenase/oxidase C-terminal" evidence="6">
    <location>
        <begin position="244"/>
        <end position="382"/>
    </location>
</feature>
<dbReference type="GO" id="GO:0050660">
    <property type="term" value="F:flavin adenine dinucleotide binding"/>
    <property type="evidence" value="ECO:0007669"/>
    <property type="project" value="InterPro"/>
</dbReference>
<sequence>MKRIVIDLENLSEKDIEFKNEIDEVIASDVAPKTQDMEDGKITVWDVLEPLGKKGLLGLRYSKEFGGRGGSYLQEMLLSEALCYESLVFDMIRGSSTYPASLIRTFSKEETLGKYVKPLVTGEKKGCFCFTEPDAGSDLSRMKTVYEKDGDGDFILNGEKRFITNGSVADIMVVYGRNGAFIVESDRKGFEMLEEYKLMGLHGLNLGHLKFTNVKVPKENVLFYRELTSSTEGSQKKRTSAISSMQQFLGPERVGMSLQALAVAKRAIEIVVKYSQERVQFKRPISEFEGISFKIAEMVANYQAGKALFEKSAKKAHIPAVAAACKLFIVTTTHKICDEALQIMGGIGYTNKYPIERLLRDIRLHRIGGGTDEIMKHIIQKDIYKGFNRQTGEETERKADFWF</sequence>
<evidence type="ECO:0000259" key="7">
    <source>
        <dbReference type="Pfam" id="PF02770"/>
    </source>
</evidence>
<dbReference type="Gene3D" id="1.10.540.10">
    <property type="entry name" value="Acyl-CoA dehydrogenase/oxidase, N-terminal domain"/>
    <property type="match status" value="1"/>
</dbReference>
<dbReference type="FunFam" id="1.20.140.10:FF:000001">
    <property type="entry name" value="Acyl-CoA dehydrogenase"/>
    <property type="match status" value="1"/>
</dbReference>
<evidence type="ECO:0008006" key="10">
    <source>
        <dbReference type="Google" id="ProtNLM"/>
    </source>
</evidence>
<keyword evidence="5" id="KW-0560">Oxidoreductase</keyword>
<dbReference type="Gene3D" id="1.20.140.10">
    <property type="entry name" value="Butyryl-CoA Dehydrogenase, subunit A, domain 3"/>
    <property type="match status" value="1"/>
</dbReference>
<organism evidence="9">
    <name type="scientific">marine sediment metagenome</name>
    <dbReference type="NCBI Taxonomy" id="412755"/>
    <lineage>
        <taxon>unclassified sequences</taxon>
        <taxon>metagenomes</taxon>
        <taxon>ecological metagenomes</taxon>
    </lineage>
</organism>
<accession>A0A0F9JG72</accession>
<evidence type="ECO:0000256" key="5">
    <source>
        <dbReference type="ARBA" id="ARBA00023002"/>
    </source>
</evidence>
<dbReference type="InterPro" id="IPR009075">
    <property type="entry name" value="AcylCo_DH/oxidase_C"/>
</dbReference>
<reference evidence="9" key="1">
    <citation type="journal article" date="2015" name="Nature">
        <title>Complex archaea that bridge the gap between prokaryotes and eukaryotes.</title>
        <authorList>
            <person name="Spang A."/>
            <person name="Saw J.H."/>
            <person name="Jorgensen S.L."/>
            <person name="Zaremba-Niedzwiedzka K."/>
            <person name="Martijn J."/>
            <person name="Lind A.E."/>
            <person name="van Eijk R."/>
            <person name="Schleper C."/>
            <person name="Guy L."/>
            <person name="Ettema T.J."/>
        </authorList>
    </citation>
    <scope>NUCLEOTIDE SEQUENCE</scope>
</reference>
<dbReference type="AlphaFoldDB" id="A0A0F9JG72"/>
<dbReference type="Pfam" id="PF02770">
    <property type="entry name" value="Acyl-CoA_dh_M"/>
    <property type="match status" value="1"/>
</dbReference>
<dbReference type="InterPro" id="IPR036250">
    <property type="entry name" value="AcylCo_DH-like_C"/>
</dbReference>
<keyword evidence="4" id="KW-0274">FAD</keyword>
<feature type="domain" description="Acyl-CoA oxidase/dehydrogenase middle" evidence="7">
    <location>
        <begin position="127"/>
        <end position="214"/>
    </location>
</feature>
<dbReference type="InterPro" id="IPR037069">
    <property type="entry name" value="AcylCoA_DH/ox_N_sf"/>
</dbReference>
<comment type="caution">
    <text evidence="9">The sequence shown here is derived from an EMBL/GenBank/DDBJ whole genome shotgun (WGS) entry which is preliminary data.</text>
</comment>
<dbReference type="Pfam" id="PF02771">
    <property type="entry name" value="Acyl-CoA_dh_N"/>
    <property type="match status" value="1"/>
</dbReference>
<dbReference type="InterPro" id="IPR009100">
    <property type="entry name" value="AcylCoA_DH/oxidase_NM_dom_sf"/>
</dbReference>
<keyword evidence="3" id="KW-0285">Flavoprotein</keyword>
<dbReference type="Gene3D" id="2.40.110.10">
    <property type="entry name" value="Butyryl-CoA Dehydrogenase, subunit A, domain 2"/>
    <property type="match status" value="1"/>
</dbReference>
<evidence type="ECO:0000259" key="8">
    <source>
        <dbReference type="Pfam" id="PF02771"/>
    </source>
</evidence>
<proteinExistence type="inferred from homology"/>
<dbReference type="InterPro" id="IPR006091">
    <property type="entry name" value="Acyl-CoA_Oxase/DH_mid-dom"/>
</dbReference>
<dbReference type="SUPFAM" id="SSF56645">
    <property type="entry name" value="Acyl-CoA dehydrogenase NM domain-like"/>
    <property type="match status" value="1"/>
</dbReference>
<dbReference type="Pfam" id="PF00441">
    <property type="entry name" value="Acyl-CoA_dh_1"/>
    <property type="match status" value="1"/>
</dbReference>
<evidence type="ECO:0000256" key="2">
    <source>
        <dbReference type="ARBA" id="ARBA00009347"/>
    </source>
</evidence>
<dbReference type="GO" id="GO:0003995">
    <property type="term" value="F:acyl-CoA dehydrogenase activity"/>
    <property type="evidence" value="ECO:0007669"/>
    <property type="project" value="TreeGrafter"/>
</dbReference>
<dbReference type="InterPro" id="IPR013786">
    <property type="entry name" value="AcylCoA_DH/ox_N"/>
</dbReference>
<dbReference type="InterPro" id="IPR046373">
    <property type="entry name" value="Acyl-CoA_Oxase/DH_mid-dom_sf"/>
</dbReference>
<name>A0A0F9JG72_9ZZZZ</name>